<proteinExistence type="predicted"/>
<feature type="coiled-coil region" evidence="1">
    <location>
        <begin position="151"/>
        <end position="320"/>
    </location>
</feature>
<evidence type="ECO:0000313" key="4">
    <source>
        <dbReference type="Proteomes" id="UP001461498"/>
    </source>
</evidence>
<keyword evidence="4" id="KW-1185">Reference proteome</keyword>
<feature type="coiled-coil region" evidence="1">
    <location>
        <begin position="17"/>
        <end position="115"/>
    </location>
</feature>
<gene>
    <name evidence="3" type="ORF">O3M35_000902</name>
</gene>
<evidence type="ECO:0000256" key="1">
    <source>
        <dbReference type="SAM" id="Coils"/>
    </source>
</evidence>
<accession>A0AAW1DNC9</accession>
<protein>
    <submittedName>
        <fullName evidence="3">Uncharacterized protein</fullName>
    </submittedName>
</protein>
<comment type="caution">
    <text evidence="3">The sequence shown here is derived from an EMBL/GenBank/DDBJ whole genome shotgun (WGS) entry which is preliminary data.</text>
</comment>
<feature type="region of interest" description="Disordered" evidence="2">
    <location>
        <begin position="362"/>
        <end position="416"/>
    </location>
</feature>
<reference evidence="3 4" key="1">
    <citation type="submission" date="2022-12" db="EMBL/GenBank/DDBJ databases">
        <title>Chromosome-level genome assembly of true bugs.</title>
        <authorList>
            <person name="Ma L."/>
            <person name="Li H."/>
        </authorList>
    </citation>
    <scope>NUCLEOTIDE SEQUENCE [LARGE SCALE GENOMIC DNA]</scope>
    <source>
        <strain evidence="3">Lab_2022b</strain>
    </source>
</reference>
<evidence type="ECO:0000313" key="3">
    <source>
        <dbReference type="EMBL" id="KAK9512479.1"/>
    </source>
</evidence>
<dbReference type="EMBL" id="JAPXFL010000001">
    <property type="protein sequence ID" value="KAK9512479.1"/>
    <property type="molecule type" value="Genomic_DNA"/>
</dbReference>
<organism evidence="3 4">
    <name type="scientific">Rhynocoris fuscipes</name>
    <dbReference type="NCBI Taxonomy" id="488301"/>
    <lineage>
        <taxon>Eukaryota</taxon>
        <taxon>Metazoa</taxon>
        <taxon>Ecdysozoa</taxon>
        <taxon>Arthropoda</taxon>
        <taxon>Hexapoda</taxon>
        <taxon>Insecta</taxon>
        <taxon>Pterygota</taxon>
        <taxon>Neoptera</taxon>
        <taxon>Paraneoptera</taxon>
        <taxon>Hemiptera</taxon>
        <taxon>Heteroptera</taxon>
        <taxon>Panheteroptera</taxon>
        <taxon>Cimicomorpha</taxon>
        <taxon>Reduviidae</taxon>
        <taxon>Harpactorinae</taxon>
        <taxon>Harpactorini</taxon>
        <taxon>Rhynocoris</taxon>
    </lineage>
</organism>
<name>A0AAW1DNC9_9HEMI</name>
<sequence length="711" mass="83533">MEEMARKKAAEKLAVFEEKLTKEIQDKIAALKKQQNDTLTEIKESLVKLEEDERKKLKQESESKLAELRKSLEEELNEKEKEVRSTNEKAVEELVKSLEEDRNKLMEEARANHELILSHYRNDEEEKLNEEKKKLDMEFDLEVQKRKEMLQSKLNSMKEEEEVQIDKLKKESETRLQEIEDNYKKIASDEEHKFECVVKKLEEEFNSKLSQLKVEKESELKRVQTEWEDKITATTLQHKSSLESAMKDHENSMATLRAQFQHEEDDLKKYHAEQIEAWNARLKKLMEKEPSNVEQINRDFEKMRCEKRLIEDKYRSLKDKYLQLKTDMKVAVERKLQSRARKKRENLGLDKIDDKEEYRYEKFKNNNSDKSPIPDRSPSSRVTPRIVEPPGGMKEHNRELADNDPSSDDQYVSTSLSLTLPTDADQKIINRAEAERRRKHSRMKSKIEKYRDRQGNVLDDVRTQLQELEEIEEQIPANSQGETYLRYPFHGPGLSTSAEVDFYRHRVIVEQEAVRAARECLLQQKRELEARQNILRTNNNTSTMQQLQQQERDLTEMEVSLHRTRALLGEKMIRLRLLGQTLNRLVDDTGVNSNSGTSEPQLKPGNISGFPYETVPFNVLQNLENINSEIREIWSQLSKQQSEGNAMAVEESSDMNFKPFVKSERVAVSKTPKLHRRTPSSRAEIEARIQGLREWLQKPQPPGTDWNQLTL</sequence>
<keyword evidence="1" id="KW-0175">Coiled coil</keyword>
<feature type="coiled-coil region" evidence="1">
    <location>
        <begin position="511"/>
        <end position="567"/>
    </location>
</feature>
<dbReference type="AlphaFoldDB" id="A0AAW1DNC9"/>
<evidence type="ECO:0000256" key="2">
    <source>
        <dbReference type="SAM" id="MobiDB-lite"/>
    </source>
</evidence>
<dbReference type="Proteomes" id="UP001461498">
    <property type="component" value="Unassembled WGS sequence"/>
</dbReference>